<reference evidence="1 3" key="1">
    <citation type="submission" date="2017-06" db="EMBL/GenBank/DDBJ databases">
        <authorList>
            <person name="Kim H.J."/>
            <person name="Triplett B.A."/>
        </authorList>
    </citation>
    <scope>NUCLEOTIDE SEQUENCE [LARGE SCALE GENOMIC DNA]</scope>
    <source>
        <strain evidence="1 3">DSM 19307</strain>
    </source>
</reference>
<feature type="non-terminal residue" evidence="1">
    <location>
        <position position="1"/>
    </location>
</feature>
<dbReference type="EMBL" id="FZPD01000012">
    <property type="protein sequence ID" value="SNT40962.1"/>
    <property type="molecule type" value="Genomic_DNA"/>
</dbReference>
<evidence type="ECO:0000313" key="1">
    <source>
        <dbReference type="EMBL" id="SNT40538.1"/>
    </source>
</evidence>
<proteinExistence type="predicted"/>
<accession>A0A239MEY6</accession>
<sequence length="29" mass="3352">IYVNSAKLRKVSLKVNFVVMFLRPEEDGV</sequence>
<evidence type="ECO:0000313" key="3">
    <source>
        <dbReference type="Proteomes" id="UP000198393"/>
    </source>
</evidence>
<dbReference type="AlphaFoldDB" id="A0A239MEY6"/>
<dbReference type="EMBL" id="FZPD01000010">
    <property type="protein sequence ID" value="SNT40538.1"/>
    <property type="molecule type" value="Genomic_DNA"/>
</dbReference>
<keyword evidence="3" id="KW-1185">Reference proteome</keyword>
<dbReference type="Proteomes" id="UP000198393">
    <property type="component" value="Unassembled WGS sequence"/>
</dbReference>
<gene>
    <name evidence="1" type="ORF">SAMN05421640_0001</name>
    <name evidence="2" type="ORF">SAMN05421640_0018</name>
</gene>
<evidence type="ECO:0000313" key="2">
    <source>
        <dbReference type="EMBL" id="SNT40962.1"/>
    </source>
</evidence>
<name>A0A239MEY6_EKHLU</name>
<organism evidence="1 3">
    <name type="scientific">Ekhidna lutea</name>
    <dbReference type="NCBI Taxonomy" id="447679"/>
    <lineage>
        <taxon>Bacteria</taxon>
        <taxon>Pseudomonadati</taxon>
        <taxon>Bacteroidota</taxon>
        <taxon>Cytophagia</taxon>
        <taxon>Cytophagales</taxon>
        <taxon>Reichenbachiellaceae</taxon>
        <taxon>Ekhidna</taxon>
    </lineage>
</organism>
<protein>
    <submittedName>
        <fullName evidence="1">Uncharacterized protein</fullName>
    </submittedName>
</protein>